<reference evidence="2 3" key="1">
    <citation type="journal article" date="2021" name="Commun. Biol.">
        <title>The genome of Shorea leprosula (Dipterocarpaceae) highlights the ecological relevance of drought in aseasonal tropical rainforests.</title>
        <authorList>
            <person name="Ng K.K.S."/>
            <person name="Kobayashi M.J."/>
            <person name="Fawcett J.A."/>
            <person name="Hatakeyama M."/>
            <person name="Paape T."/>
            <person name="Ng C.H."/>
            <person name="Ang C.C."/>
            <person name="Tnah L.H."/>
            <person name="Lee C.T."/>
            <person name="Nishiyama T."/>
            <person name="Sese J."/>
            <person name="O'Brien M.J."/>
            <person name="Copetti D."/>
            <person name="Mohd Noor M.I."/>
            <person name="Ong R.C."/>
            <person name="Putra M."/>
            <person name="Sireger I.Z."/>
            <person name="Indrioko S."/>
            <person name="Kosugi Y."/>
            <person name="Izuno A."/>
            <person name="Isagi Y."/>
            <person name="Lee S.L."/>
            <person name="Shimizu K.K."/>
        </authorList>
    </citation>
    <scope>NUCLEOTIDE SEQUENCE [LARGE SCALE GENOMIC DNA]</scope>
    <source>
        <strain evidence="2">214</strain>
    </source>
</reference>
<organism evidence="2 3">
    <name type="scientific">Rubroshorea leprosula</name>
    <dbReference type="NCBI Taxonomy" id="152421"/>
    <lineage>
        <taxon>Eukaryota</taxon>
        <taxon>Viridiplantae</taxon>
        <taxon>Streptophyta</taxon>
        <taxon>Embryophyta</taxon>
        <taxon>Tracheophyta</taxon>
        <taxon>Spermatophyta</taxon>
        <taxon>Magnoliopsida</taxon>
        <taxon>eudicotyledons</taxon>
        <taxon>Gunneridae</taxon>
        <taxon>Pentapetalae</taxon>
        <taxon>rosids</taxon>
        <taxon>malvids</taxon>
        <taxon>Malvales</taxon>
        <taxon>Dipterocarpaceae</taxon>
        <taxon>Rubroshorea</taxon>
    </lineage>
</organism>
<evidence type="ECO:0000313" key="2">
    <source>
        <dbReference type="EMBL" id="GKV29329.1"/>
    </source>
</evidence>
<dbReference type="AlphaFoldDB" id="A0AAV5KXC7"/>
<comment type="caution">
    <text evidence="2">The sequence shown here is derived from an EMBL/GenBank/DDBJ whole genome shotgun (WGS) entry which is preliminary data.</text>
</comment>
<dbReference type="EMBL" id="BPVZ01000082">
    <property type="protein sequence ID" value="GKV29329.1"/>
    <property type="molecule type" value="Genomic_DNA"/>
</dbReference>
<dbReference type="Proteomes" id="UP001054252">
    <property type="component" value="Unassembled WGS sequence"/>
</dbReference>
<feature type="compositionally biased region" description="Basic and acidic residues" evidence="1">
    <location>
        <begin position="1"/>
        <end position="28"/>
    </location>
</feature>
<evidence type="ECO:0000313" key="3">
    <source>
        <dbReference type="Proteomes" id="UP001054252"/>
    </source>
</evidence>
<feature type="region of interest" description="Disordered" evidence="1">
    <location>
        <begin position="1"/>
        <end position="39"/>
    </location>
</feature>
<name>A0AAV5KXC7_9ROSI</name>
<evidence type="ECO:0000256" key="1">
    <source>
        <dbReference type="SAM" id="MobiDB-lite"/>
    </source>
</evidence>
<keyword evidence="3" id="KW-1185">Reference proteome</keyword>
<sequence length="152" mass="17348">MENLTVDDHETKQDADDHEAKQEMKSVEQHNTLSPDAELYSLDDTLPPVLRSPKLQDFPVGADPNSFAVQKTNDIIKEENSGLLEIFWDELVQDLWEQSVEDSQTTLINENFMTATSQLWLYESTFLCDSNYALDPIDDFWLSSSIEGKSTL</sequence>
<proteinExistence type="predicted"/>
<protein>
    <submittedName>
        <fullName evidence="2">Uncharacterized protein</fullName>
    </submittedName>
</protein>
<gene>
    <name evidence="2" type="ORF">SLEP1_g38266</name>
</gene>
<accession>A0AAV5KXC7</accession>